<organism evidence="2 3">
    <name type="scientific">Herbiconiux aconitum</name>
    <dbReference type="NCBI Taxonomy" id="2970913"/>
    <lineage>
        <taxon>Bacteria</taxon>
        <taxon>Bacillati</taxon>
        <taxon>Actinomycetota</taxon>
        <taxon>Actinomycetes</taxon>
        <taxon>Micrococcales</taxon>
        <taxon>Microbacteriaceae</taxon>
        <taxon>Herbiconiux</taxon>
    </lineage>
</organism>
<keyword evidence="3" id="KW-1185">Reference proteome</keyword>
<keyword evidence="1" id="KW-0472">Membrane</keyword>
<dbReference type="RefSeq" id="WP_259505076.1">
    <property type="nucleotide sequence ID" value="NZ_JANLCM010000001.1"/>
</dbReference>
<feature type="transmembrane region" description="Helical" evidence="1">
    <location>
        <begin position="48"/>
        <end position="67"/>
    </location>
</feature>
<protein>
    <submittedName>
        <fullName evidence="2">DUF2269 domain-containing protein</fullName>
    </submittedName>
</protein>
<dbReference type="Pfam" id="PF10027">
    <property type="entry name" value="DUF2269"/>
    <property type="match status" value="1"/>
</dbReference>
<proteinExistence type="predicted"/>
<gene>
    <name evidence="2" type="ORF">N1027_03085</name>
</gene>
<evidence type="ECO:0000256" key="1">
    <source>
        <dbReference type="SAM" id="Phobius"/>
    </source>
</evidence>
<dbReference type="InterPro" id="IPR018729">
    <property type="entry name" value="DUF2269_transmembrane"/>
</dbReference>
<keyword evidence="1" id="KW-0812">Transmembrane</keyword>
<sequence length="165" mass="16816">METLFSVLHVVGAVFIVGPMAILPMTALRAIRAGNTAQVRTLAKSTMIFSYLSLIVFVLGFGLVGMADEKYALSLTTPWVLWSIIAYVVAIVLNLVVVVPSMRRAGAAAEPSGAATAGAGGVATAGGAATAGGTNQRSGYPAISAGSGIVSLLLVLVVVLMVWKP</sequence>
<comment type="caution">
    <text evidence="2">The sequence shown here is derived from an EMBL/GenBank/DDBJ whole genome shotgun (WGS) entry which is preliminary data.</text>
</comment>
<evidence type="ECO:0000313" key="3">
    <source>
        <dbReference type="Proteomes" id="UP001165584"/>
    </source>
</evidence>
<dbReference type="Proteomes" id="UP001165584">
    <property type="component" value="Unassembled WGS sequence"/>
</dbReference>
<reference evidence="2" key="1">
    <citation type="submission" date="2022-08" db="EMBL/GenBank/DDBJ databases">
        <authorList>
            <person name="Deng Y."/>
            <person name="Han X.-F."/>
            <person name="Zhang Y.-Q."/>
        </authorList>
    </citation>
    <scope>NUCLEOTIDE SEQUENCE</scope>
    <source>
        <strain evidence="2">CPCC 205763</strain>
    </source>
</reference>
<feature type="transmembrane region" description="Helical" evidence="1">
    <location>
        <begin position="6"/>
        <end position="28"/>
    </location>
</feature>
<feature type="transmembrane region" description="Helical" evidence="1">
    <location>
        <begin position="142"/>
        <end position="163"/>
    </location>
</feature>
<accession>A0ABT2GLM1</accession>
<keyword evidence="1" id="KW-1133">Transmembrane helix</keyword>
<evidence type="ECO:0000313" key="2">
    <source>
        <dbReference type="EMBL" id="MCS5717114.1"/>
    </source>
</evidence>
<name>A0ABT2GLM1_9MICO</name>
<dbReference type="EMBL" id="JANLCM010000001">
    <property type="protein sequence ID" value="MCS5717114.1"/>
    <property type="molecule type" value="Genomic_DNA"/>
</dbReference>
<feature type="transmembrane region" description="Helical" evidence="1">
    <location>
        <begin position="79"/>
        <end position="99"/>
    </location>
</feature>